<organism evidence="2 3">
    <name type="scientific">Nitzschia inconspicua</name>
    <dbReference type="NCBI Taxonomy" id="303405"/>
    <lineage>
        <taxon>Eukaryota</taxon>
        <taxon>Sar</taxon>
        <taxon>Stramenopiles</taxon>
        <taxon>Ochrophyta</taxon>
        <taxon>Bacillariophyta</taxon>
        <taxon>Bacillariophyceae</taxon>
        <taxon>Bacillariophycidae</taxon>
        <taxon>Bacillariales</taxon>
        <taxon>Bacillariaceae</taxon>
        <taxon>Nitzschia</taxon>
    </lineage>
</organism>
<feature type="signal peptide" evidence="1">
    <location>
        <begin position="1"/>
        <end position="20"/>
    </location>
</feature>
<accession>A0A9K3LSZ5</accession>
<dbReference type="AlphaFoldDB" id="A0A9K3LSZ5"/>
<reference evidence="2" key="2">
    <citation type="submission" date="2021-04" db="EMBL/GenBank/DDBJ databases">
        <authorList>
            <person name="Podell S."/>
        </authorList>
    </citation>
    <scope>NUCLEOTIDE SEQUENCE</scope>
    <source>
        <strain evidence="2">Hildebrandi</strain>
    </source>
</reference>
<protein>
    <recommendedName>
        <fullName evidence="4">Plastid lipid-associated protein/fibrillin conserved domain-containing protein</fullName>
    </recommendedName>
</protein>
<sequence length="354" mass="39193">MQLLPILLLLYSGLCGCGLAWSSTRISFRPSCSGSRHTCRQLTISSSATTALKASTMASTWFAEEESSTSAPPTSSPSLSVEQLKAQLLQLGAALDRGQAYNPTSGEYYSETMATARSKIQQLLDTAESSLPKSLMDIDGEWELILSTVPHGIFRSSPFFLAIQESYEYAEQKTFGESGINKSDLFFKLHELQTCSWGVSKVGRIAQHIDASKQYLYSTFDTSLFSLTVIPILGWFKLLPTFGGCVVTAATCQEISSDTFQGRNVARLDMTVDYTTSRKVPGLNGLPLLGDFIWKIKVPVGAIWKLLPWNKGRDATCKVYINYLDNDFRIVQDIDGEFFVYTRPVVPRPLEGFD</sequence>
<dbReference type="OrthoDB" id="203682at2759"/>
<evidence type="ECO:0000313" key="3">
    <source>
        <dbReference type="Proteomes" id="UP000693970"/>
    </source>
</evidence>
<dbReference type="EMBL" id="JAGRRH010000006">
    <property type="protein sequence ID" value="KAG7367955.1"/>
    <property type="molecule type" value="Genomic_DNA"/>
</dbReference>
<evidence type="ECO:0000256" key="1">
    <source>
        <dbReference type="SAM" id="SignalP"/>
    </source>
</evidence>
<proteinExistence type="predicted"/>
<comment type="caution">
    <text evidence="2">The sequence shown here is derived from an EMBL/GenBank/DDBJ whole genome shotgun (WGS) entry which is preliminary data.</text>
</comment>
<keyword evidence="1" id="KW-0732">Signal</keyword>
<feature type="chain" id="PRO_5039939520" description="Plastid lipid-associated protein/fibrillin conserved domain-containing protein" evidence="1">
    <location>
        <begin position="21"/>
        <end position="354"/>
    </location>
</feature>
<keyword evidence="3" id="KW-1185">Reference proteome</keyword>
<dbReference type="Proteomes" id="UP000693970">
    <property type="component" value="Unassembled WGS sequence"/>
</dbReference>
<evidence type="ECO:0000313" key="2">
    <source>
        <dbReference type="EMBL" id="KAG7367955.1"/>
    </source>
</evidence>
<gene>
    <name evidence="2" type="ORF">IV203_030698</name>
</gene>
<evidence type="ECO:0008006" key="4">
    <source>
        <dbReference type="Google" id="ProtNLM"/>
    </source>
</evidence>
<reference evidence="2" key="1">
    <citation type="journal article" date="2021" name="Sci. Rep.">
        <title>Diploid genomic architecture of Nitzschia inconspicua, an elite biomass production diatom.</title>
        <authorList>
            <person name="Oliver A."/>
            <person name="Podell S."/>
            <person name="Pinowska A."/>
            <person name="Traller J.C."/>
            <person name="Smith S.R."/>
            <person name="McClure R."/>
            <person name="Beliaev A."/>
            <person name="Bohutskyi P."/>
            <person name="Hill E.A."/>
            <person name="Rabines A."/>
            <person name="Zheng H."/>
            <person name="Allen L.Z."/>
            <person name="Kuo A."/>
            <person name="Grigoriev I.V."/>
            <person name="Allen A.E."/>
            <person name="Hazlebeck D."/>
            <person name="Allen E.E."/>
        </authorList>
    </citation>
    <scope>NUCLEOTIDE SEQUENCE</scope>
    <source>
        <strain evidence="2">Hildebrandi</strain>
    </source>
</reference>
<name>A0A9K3LSZ5_9STRA</name>